<dbReference type="GO" id="GO:0043190">
    <property type="term" value="C:ATP-binding cassette (ABC) transporter complex"/>
    <property type="evidence" value="ECO:0007669"/>
    <property type="project" value="InterPro"/>
</dbReference>
<protein>
    <submittedName>
        <fullName evidence="2">Uncharacterized protein</fullName>
    </submittedName>
</protein>
<sequence length="273" mass="31509">MARTKSTRNPYGSPLAMRFRNVVALLGREVHRSSEGRLGYASTFIEPLALIIGLSLIRYEFHPIPPLGNSMALFFLQGVVVFYAFNKTEAAISGAMSKNKMVLNFPIITPFDIYVAQFVMIVTNMIIIYHIFLFSHNFFMKTIFPEQVLWPEDILRVYEAIFMAGVYGFVIGVLNASLEVYLPWWDRFYSVLRRAQFIFSGKMFVVDYMPPTMREIIAWNPLMHPIELARSGFYNFYESKTMDLSYFYGTMLGMAVIALSLERFARARMTTES</sequence>
<dbReference type="EMBL" id="LJYW01000001">
    <property type="protein sequence ID" value="KPL53060.1"/>
    <property type="molecule type" value="Genomic_DNA"/>
</dbReference>
<evidence type="ECO:0000313" key="3">
    <source>
        <dbReference type="Proteomes" id="UP000048984"/>
    </source>
</evidence>
<accession>A0A0P6W3S4</accession>
<dbReference type="PRINTS" id="PR00164">
    <property type="entry name" value="ABC2TRNSPORT"/>
</dbReference>
<name>A0A0P6W3S4_9HYPH</name>
<feature type="transmembrane region" description="Helical" evidence="1">
    <location>
        <begin position="246"/>
        <end position="265"/>
    </location>
</feature>
<evidence type="ECO:0000256" key="1">
    <source>
        <dbReference type="SAM" id="Phobius"/>
    </source>
</evidence>
<dbReference type="InterPro" id="IPR000412">
    <property type="entry name" value="ABC_2_transport"/>
</dbReference>
<dbReference type="AlphaFoldDB" id="A0A0P6W3S4"/>
<comment type="caution">
    <text evidence="2">The sequence shown here is derived from an EMBL/GenBank/DDBJ whole genome shotgun (WGS) entry which is preliminary data.</text>
</comment>
<reference evidence="2 3" key="1">
    <citation type="submission" date="2015-09" db="EMBL/GenBank/DDBJ databases">
        <authorList>
            <person name="Jackson K.R."/>
            <person name="Lunt B.L."/>
            <person name="Fisher J.N.B."/>
            <person name="Gardner A.V."/>
            <person name="Bailey M.E."/>
            <person name="Deus L.M."/>
            <person name="Earl A.S."/>
            <person name="Gibby P.D."/>
            <person name="Hartmann K.A."/>
            <person name="Liu J.E."/>
            <person name="Manci A.M."/>
            <person name="Nielsen D.A."/>
            <person name="Solomon M.B."/>
            <person name="Breakwell D.P."/>
            <person name="Burnett S.H."/>
            <person name="Grose J.H."/>
        </authorList>
    </citation>
    <scope>NUCLEOTIDE SEQUENCE [LARGE SCALE GENOMIC DNA]</scope>
    <source>
        <strain evidence="2 3">16</strain>
    </source>
</reference>
<feature type="transmembrane region" description="Helical" evidence="1">
    <location>
        <begin position="38"/>
        <end position="57"/>
    </location>
</feature>
<feature type="transmembrane region" description="Helical" evidence="1">
    <location>
        <begin position="69"/>
        <end position="86"/>
    </location>
</feature>
<organism evidence="2 3">
    <name type="scientific">Prosthecodimorpha hirschii</name>
    <dbReference type="NCBI Taxonomy" id="665126"/>
    <lineage>
        <taxon>Bacteria</taxon>
        <taxon>Pseudomonadati</taxon>
        <taxon>Pseudomonadota</taxon>
        <taxon>Alphaproteobacteria</taxon>
        <taxon>Hyphomicrobiales</taxon>
        <taxon>Ancalomicrobiaceae</taxon>
        <taxon>Prosthecodimorpha</taxon>
    </lineage>
</organism>
<keyword evidence="1" id="KW-0472">Membrane</keyword>
<keyword evidence="1" id="KW-1133">Transmembrane helix</keyword>
<dbReference type="RefSeq" id="WP_054359223.1">
    <property type="nucleotide sequence ID" value="NZ_JAPCYQ010000001.1"/>
</dbReference>
<dbReference type="STRING" id="665126.ABB55_13220"/>
<dbReference type="Proteomes" id="UP000048984">
    <property type="component" value="Unassembled WGS sequence"/>
</dbReference>
<dbReference type="GO" id="GO:0140359">
    <property type="term" value="F:ABC-type transporter activity"/>
    <property type="evidence" value="ECO:0007669"/>
    <property type="project" value="InterPro"/>
</dbReference>
<reference evidence="2 3" key="2">
    <citation type="submission" date="2015-10" db="EMBL/GenBank/DDBJ databases">
        <title>Draft Genome Sequence of Prosthecomicrobium hirschii ATCC 27832.</title>
        <authorList>
            <person name="Daniel J."/>
            <person name="Givan S.A."/>
            <person name="Brun Y.V."/>
            <person name="Brown P.J."/>
        </authorList>
    </citation>
    <scope>NUCLEOTIDE SEQUENCE [LARGE SCALE GENOMIC DNA]</scope>
    <source>
        <strain evidence="2 3">16</strain>
    </source>
</reference>
<proteinExistence type="predicted"/>
<gene>
    <name evidence="2" type="ORF">ABB55_13220</name>
</gene>
<evidence type="ECO:0000313" key="2">
    <source>
        <dbReference type="EMBL" id="KPL53060.1"/>
    </source>
</evidence>
<keyword evidence="3" id="KW-1185">Reference proteome</keyword>
<keyword evidence="1" id="KW-0812">Transmembrane</keyword>
<feature type="transmembrane region" description="Helical" evidence="1">
    <location>
        <begin position="160"/>
        <end position="184"/>
    </location>
</feature>
<feature type="transmembrane region" description="Helical" evidence="1">
    <location>
        <begin position="107"/>
        <end position="132"/>
    </location>
</feature>